<keyword evidence="5 6" id="KW-0472">Membrane</keyword>
<feature type="transmembrane region" description="Helical" evidence="6">
    <location>
        <begin position="186"/>
        <end position="208"/>
    </location>
</feature>
<dbReference type="OrthoDB" id="9925752at2759"/>
<gene>
    <name evidence="8" type="primary">zgc:86738</name>
</gene>
<keyword evidence="4 6" id="KW-1133">Transmembrane helix</keyword>
<dbReference type="AlphaFoldDB" id="A0A673LN45"/>
<dbReference type="Ensembl" id="ENSSRHT00000079486.1">
    <property type="protein sequence ID" value="ENSSRHP00000077379.1"/>
    <property type="gene ID" value="ENSSRHG00000038400.1"/>
</dbReference>
<dbReference type="KEGG" id="srx:107716355"/>
<comment type="similarity">
    <text evidence="2">Belongs to the DRAM/TMEM150 family.</text>
</comment>
<feature type="transmembrane region" description="Helical" evidence="6">
    <location>
        <begin position="12"/>
        <end position="39"/>
    </location>
</feature>
<name>A0A673LN45_9TELE</name>
<evidence type="ECO:0000256" key="1">
    <source>
        <dbReference type="ARBA" id="ARBA00004127"/>
    </source>
</evidence>
<keyword evidence="3 6" id="KW-0812">Transmembrane</keyword>
<evidence type="ECO:0000256" key="3">
    <source>
        <dbReference type="ARBA" id="ARBA00022692"/>
    </source>
</evidence>
<feature type="transmembrane region" description="Helical" evidence="6">
    <location>
        <begin position="121"/>
        <end position="143"/>
    </location>
</feature>
<comment type="subcellular location">
    <subcellularLocation>
        <location evidence="1">Endomembrane system</location>
        <topology evidence="1">Multi-pass membrane protein</topology>
    </subcellularLocation>
</comment>
<feature type="transmembrane region" description="Helical" evidence="6">
    <location>
        <begin position="89"/>
        <end position="109"/>
    </location>
</feature>
<dbReference type="InterPro" id="IPR050911">
    <property type="entry name" value="DRAM/TMEM150_Autophagy_Mod"/>
</dbReference>
<proteinExistence type="inferred from homology"/>
<protein>
    <submittedName>
        <fullName evidence="8">Transmembrane protein 150A-like</fullName>
    </submittedName>
</protein>
<evidence type="ECO:0000256" key="5">
    <source>
        <dbReference type="ARBA" id="ARBA00023136"/>
    </source>
</evidence>
<reference evidence="8" key="1">
    <citation type="submission" date="2025-08" db="UniProtKB">
        <authorList>
            <consortium name="Ensembl"/>
        </authorList>
    </citation>
    <scope>IDENTIFICATION</scope>
</reference>
<dbReference type="Proteomes" id="UP000472270">
    <property type="component" value="Unassembled WGS sequence"/>
</dbReference>
<dbReference type="PANTHER" id="PTHR21324:SF9">
    <property type="entry name" value="TRANSMEMBRANE PROTEIN 150A"/>
    <property type="match status" value="1"/>
</dbReference>
<dbReference type="GO" id="GO:0012505">
    <property type="term" value="C:endomembrane system"/>
    <property type="evidence" value="ECO:0007669"/>
    <property type="project" value="UniProtKB-SubCell"/>
</dbReference>
<organism evidence="8 9">
    <name type="scientific">Sinocyclocheilus rhinocerous</name>
    <dbReference type="NCBI Taxonomy" id="307959"/>
    <lineage>
        <taxon>Eukaryota</taxon>
        <taxon>Metazoa</taxon>
        <taxon>Chordata</taxon>
        <taxon>Craniata</taxon>
        <taxon>Vertebrata</taxon>
        <taxon>Euteleostomi</taxon>
        <taxon>Actinopterygii</taxon>
        <taxon>Neopterygii</taxon>
        <taxon>Teleostei</taxon>
        <taxon>Ostariophysi</taxon>
        <taxon>Cypriniformes</taxon>
        <taxon>Cyprinidae</taxon>
        <taxon>Cyprininae</taxon>
        <taxon>Sinocyclocheilus</taxon>
    </lineage>
</organism>
<evidence type="ECO:0000256" key="2">
    <source>
        <dbReference type="ARBA" id="ARBA00006565"/>
    </source>
</evidence>
<dbReference type="Pfam" id="PF10277">
    <property type="entry name" value="Frag1"/>
    <property type="match status" value="1"/>
</dbReference>
<evidence type="ECO:0000256" key="6">
    <source>
        <dbReference type="SAM" id="Phobius"/>
    </source>
</evidence>
<dbReference type="InterPro" id="IPR019402">
    <property type="entry name" value="CWH43_N"/>
</dbReference>
<reference evidence="8" key="2">
    <citation type="submission" date="2025-09" db="UniProtKB">
        <authorList>
            <consortium name="Ensembl"/>
        </authorList>
    </citation>
    <scope>IDENTIFICATION</scope>
</reference>
<evidence type="ECO:0000313" key="9">
    <source>
        <dbReference type="Proteomes" id="UP000472270"/>
    </source>
</evidence>
<feature type="transmembrane region" description="Helical" evidence="6">
    <location>
        <begin position="149"/>
        <end position="174"/>
    </location>
</feature>
<feature type="domain" description="CWH43-like N-terminal" evidence="7">
    <location>
        <begin position="15"/>
        <end position="242"/>
    </location>
</feature>
<evidence type="ECO:0000256" key="4">
    <source>
        <dbReference type="ARBA" id="ARBA00022989"/>
    </source>
</evidence>
<sequence>MIQRSSSGGGKMSLWFLVPISLPVFTLPGIWIIYAMALYNQHVCPVNNWVYNSTCETSLVLQSGSDLCCTLDNIPLISKCGGVPPESCWFSLLCSTASFLVIVIGLLRYAQLIHKHSNSVLNIEGLFAGWLCAAGLMIVGNFQVDHAKVLHYVGAGLAFPGSLLFVCVQTLLSYRAAETPRDFQTAHLRLTLTALAFTTLILSGVFFIQESFVLQHAAAILEWMFAIIVLLFYSSFSLEFGSISSETLAALMTRRGGASEDGHRLEKV</sequence>
<evidence type="ECO:0000259" key="7">
    <source>
        <dbReference type="Pfam" id="PF10277"/>
    </source>
</evidence>
<accession>A0A673LN45</accession>
<dbReference type="PANTHER" id="PTHR21324">
    <property type="entry name" value="FASTING-INDUCIBLE INTEGRAL MEMBRANE PROTEIN TM6P1-RELATED"/>
    <property type="match status" value="1"/>
</dbReference>
<keyword evidence="9" id="KW-1185">Reference proteome</keyword>
<evidence type="ECO:0000313" key="8">
    <source>
        <dbReference type="Ensembl" id="ENSSRHP00000077379.1"/>
    </source>
</evidence>